<evidence type="ECO:0000256" key="3">
    <source>
        <dbReference type="ARBA" id="ARBA00044949"/>
    </source>
</evidence>
<comment type="catalytic activity">
    <reaction evidence="5">
        <text>1,5-bis(diphospho)-1D-myo-inositol 2,3,4,6-tetrakisphosphate + H2O = 1-diphospho-1D-myo-inositol 2,3,4,5,6-pentakisphosphate + phosphate + 2 H(+)</text>
        <dbReference type="Rhea" id="RHEA:79699"/>
        <dbReference type="ChEBI" id="CHEBI:15377"/>
        <dbReference type="ChEBI" id="CHEBI:15378"/>
        <dbReference type="ChEBI" id="CHEBI:43474"/>
        <dbReference type="ChEBI" id="CHEBI:74946"/>
        <dbReference type="ChEBI" id="CHEBI:77983"/>
        <dbReference type="EC" id="3.6.1.52"/>
    </reaction>
    <physiologicalReaction direction="left-to-right" evidence="5">
        <dbReference type="Rhea" id="RHEA:79700"/>
    </physiologicalReaction>
</comment>
<evidence type="ECO:0000313" key="8">
    <source>
        <dbReference type="EMBL" id="BBB24999.1"/>
    </source>
</evidence>
<dbReference type="KEGG" id="ajp:AMJAP_0400"/>
<evidence type="ECO:0000259" key="7">
    <source>
        <dbReference type="PROSITE" id="PS50056"/>
    </source>
</evidence>
<dbReference type="InterPro" id="IPR004861">
    <property type="entry name" value="Siw14-like"/>
</dbReference>
<dbReference type="PROSITE" id="PS50056">
    <property type="entry name" value="TYR_PHOSPHATASE_2"/>
    <property type="match status" value="1"/>
</dbReference>
<evidence type="ECO:0000256" key="2">
    <source>
        <dbReference type="ARBA" id="ARBA00022801"/>
    </source>
</evidence>
<dbReference type="PANTHER" id="PTHR31126">
    <property type="entry name" value="TYROSINE-PROTEIN PHOSPHATASE"/>
    <property type="match status" value="1"/>
</dbReference>
<sequence>MCRTITAPILYSVLLLILSSITHADGRLRPKMWATPVIGTELNNIYRVDEHLYRSEQPDDEAFPQLAAFGIKAILNLREFHTDEDEAGKTELKLHQLKLRTGKVTENQLIEALRVIKNSKNPILVHCWHGSDRTGTVVAAYRIIEQNWSKEQALDEMINGGYGYHASIFPNLVELINGLDVKRVRAALTN</sequence>
<feature type="domain" description="Tyrosine-protein phosphatase" evidence="6">
    <location>
        <begin position="44"/>
        <end position="188"/>
    </location>
</feature>
<dbReference type="InterPro" id="IPR000387">
    <property type="entry name" value="Tyr_Pase_dom"/>
</dbReference>
<name>A0A7R6P353_9GAMM</name>
<dbReference type="AlphaFoldDB" id="A0A7R6P353"/>
<keyword evidence="2" id="KW-0378">Hydrolase</keyword>
<evidence type="ECO:0000256" key="4">
    <source>
        <dbReference type="ARBA" id="ARBA00047342"/>
    </source>
</evidence>
<feature type="domain" description="Tyrosine specific protein phosphatases" evidence="7">
    <location>
        <begin position="107"/>
        <end position="157"/>
    </location>
</feature>
<dbReference type="RefSeq" id="WP_019620824.1">
    <property type="nucleotide sequence ID" value="NZ_AP014545.1"/>
</dbReference>
<dbReference type="Gene3D" id="3.90.190.10">
    <property type="entry name" value="Protein tyrosine phosphatase superfamily"/>
    <property type="match status" value="1"/>
</dbReference>
<dbReference type="GO" id="GO:0016791">
    <property type="term" value="F:phosphatase activity"/>
    <property type="evidence" value="ECO:0007669"/>
    <property type="project" value="TreeGrafter"/>
</dbReference>
<dbReference type="Proteomes" id="UP000595663">
    <property type="component" value="Chromosome"/>
</dbReference>
<protein>
    <recommendedName>
        <fullName evidence="1">diphosphoinositol-polyphosphate diphosphatase</fullName>
        <ecNumber evidence="1">3.6.1.52</ecNumber>
    </recommendedName>
</protein>
<organism evidence="8 9">
    <name type="scientific">Amphritea japonica ATCC BAA-1530</name>
    <dbReference type="NCBI Taxonomy" id="1278309"/>
    <lineage>
        <taxon>Bacteria</taxon>
        <taxon>Pseudomonadati</taxon>
        <taxon>Pseudomonadota</taxon>
        <taxon>Gammaproteobacteria</taxon>
        <taxon>Oceanospirillales</taxon>
        <taxon>Oceanospirillaceae</taxon>
        <taxon>Amphritea</taxon>
    </lineage>
</organism>
<dbReference type="InterPro" id="IPR020422">
    <property type="entry name" value="TYR_PHOSPHATASE_DUAL_dom"/>
</dbReference>
<comment type="catalytic activity">
    <reaction evidence="4">
        <text>5-diphospho-1D-myo-inositol 1,2,3,4,6-pentakisphosphate + H2O = 1D-myo-inositol hexakisphosphate + phosphate + H(+)</text>
        <dbReference type="Rhea" id="RHEA:22384"/>
        <dbReference type="ChEBI" id="CHEBI:15377"/>
        <dbReference type="ChEBI" id="CHEBI:15378"/>
        <dbReference type="ChEBI" id="CHEBI:43474"/>
        <dbReference type="ChEBI" id="CHEBI:58130"/>
        <dbReference type="ChEBI" id="CHEBI:58628"/>
        <dbReference type="EC" id="3.6.1.52"/>
    </reaction>
    <physiologicalReaction direction="left-to-right" evidence="4">
        <dbReference type="Rhea" id="RHEA:22385"/>
    </physiologicalReaction>
</comment>
<dbReference type="SMART" id="SM00195">
    <property type="entry name" value="DSPc"/>
    <property type="match status" value="1"/>
</dbReference>
<evidence type="ECO:0000313" key="9">
    <source>
        <dbReference type="Proteomes" id="UP000595663"/>
    </source>
</evidence>
<evidence type="ECO:0000259" key="6">
    <source>
        <dbReference type="PROSITE" id="PS50054"/>
    </source>
</evidence>
<evidence type="ECO:0000256" key="5">
    <source>
        <dbReference type="ARBA" id="ARBA00047927"/>
    </source>
</evidence>
<dbReference type="InterPro" id="IPR016130">
    <property type="entry name" value="Tyr_Pase_AS"/>
</dbReference>
<proteinExistence type="inferred from homology"/>
<keyword evidence="9" id="KW-1185">Reference proteome</keyword>
<dbReference type="PROSITE" id="PS00383">
    <property type="entry name" value="TYR_PHOSPHATASE_1"/>
    <property type="match status" value="1"/>
</dbReference>
<dbReference type="InterPro" id="IPR029021">
    <property type="entry name" value="Prot-tyrosine_phosphatase-like"/>
</dbReference>
<dbReference type="Pfam" id="PF03162">
    <property type="entry name" value="Y_phosphatase2"/>
    <property type="match status" value="1"/>
</dbReference>
<reference evidence="8 9" key="1">
    <citation type="journal article" date="2008" name="Int. J. Syst. Evol. Microbiol.">
        <title>Amphritea japonica sp. nov. and Amphritea balenae sp. nov., isolated from the sediment adjacent to sperm whale carcasses off Kagoshima, Japan.</title>
        <authorList>
            <person name="Miyazaki M."/>
            <person name="Nogi Y."/>
            <person name="Fujiwara Y."/>
            <person name="Kawato M."/>
            <person name="Nagahama T."/>
            <person name="Kubokawa K."/>
            <person name="Horikoshi K."/>
        </authorList>
    </citation>
    <scope>NUCLEOTIDE SEQUENCE [LARGE SCALE GENOMIC DNA]</scope>
    <source>
        <strain evidence="8 9">ATCC BAA-1530</strain>
    </source>
</reference>
<accession>A0A7R6P353</accession>
<comment type="similarity">
    <text evidence="3">Belongs to the protein-tyrosine phosphatase family. Atypical dual-specificity phosphatase Siw14-like subfamily.</text>
</comment>
<dbReference type="GO" id="GO:0008486">
    <property type="term" value="F:diphosphoinositol-polyphosphate diphosphatase activity"/>
    <property type="evidence" value="ECO:0007669"/>
    <property type="project" value="UniProtKB-EC"/>
</dbReference>
<gene>
    <name evidence="8" type="ORF">AMJAP_0400</name>
</gene>
<dbReference type="SUPFAM" id="SSF52799">
    <property type="entry name" value="(Phosphotyrosine protein) phosphatases II"/>
    <property type="match status" value="1"/>
</dbReference>
<evidence type="ECO:0000256" key="1">
    <source>
        <dbReference type="ARBA" id="ARBA00012527"/>
    </source>
</evidence>
<dbReference type="EMBL" id="AP014545">
    <property type="protein sequence ID" value="BBB24999.1"/>
    <property type="molecule type" value="Genomic_DNA"/>
</dbReference>
<dbReference type="EC" id="3.6.1.52" evidence="1"/>
<dbReference type="PROSITE" id="PS50054">
    <property type="entry name" value="TYR_PHOSPHATASE_DUAL"/>
    <property type="match status" value="1"/>
</dbReference>
<dbReference type="PANTHER" id="PTHR31126:SF72">
    <property type="entry name" value="DUAL SPECIFICITY PROTEIN PHOSPHATASE TPBA"/>
    <property type="match status" value="1"/>
</dbReference>
<dbReference type="OrthoDB" id="9814896at2"/>